<proteinExistence type="predicted"/>
<reference evidence="1 2" key="1">
    <citation type="journal article" date="2008" name="BMC Genomics">
        <title>The linear chromosome of the plant-pathogenic mycoplasma 'Candidatus Phytoplasma mali'.</title>
        <authorList>
            <person name="Kube M."/>
            <person name="Schneider B."/>
            <person name="Kuhl H."/>
            <person name="Dandekar T."/>
            <person name="Heitmann K."/>
            <person name="Migdoll A.M."/>
            <person name="Reinhardt R."/>
            <person name="Seemueller E."/>
        </authorList>
    </citation>
    <scope>NUCLEOTIDE SEQUENCE [LARGE SCALE GENOMIC DNA]</scope>
    <source>
        <strain evidence="1 2">AT</strain>
    </source>
</reference>
<dbReference type="EMBL" id="CU469464">
    <property type="protein sequence ID" value="CAP18615.1"/>
    <property type="molecule type" value="Genomic_DNA"/>
</dbReference>
<dbReference type="Proteomes" id="UP000002020">
    <property type="component" value="Chromosome"/>
</dbReference>
<dbReference type="KEGG" id="pml:ATP_00428"/>
<accession>B3R0N1</accession>
<name>B3R0N1_PHYMT</name>
<dbReference type="AlphaFoldDB" id="B3R0N1"/>
<sequence>MDLRWLGNGSPHMYFFWKIREDVNVLQHHDILKARHAKKDNLAVKFASAIIDKASDKVPSVKNIKNKKITIKKIMKKIAQKVSKKAVKKISLGNFVITGAVEVVSEKLADLVIDIFEKNNPAALEMVSSHISKLEDFAMNVTDFVDDVPVARVLARGFFEFGETINKAKSYPVNVFKELFKNLSNQNNYKKVNDPLDFANNVGKSTTVAFESVNKATVNTAKDICYGAYDTLTKLFPTWRTPLKNFLKL</sequence>
<organism evidence="2">
    <name type="scientific">Phytoplasma mali (strain AT)</name>
    <dbReference type="NCBI Taxonomy" id="482235"/>
    <lineage>
        <taxon>Bacteria</taxon>
        <taxon>Bacillati</taxon>
        <taxon>Mycoplasmatota</taxon>
        <taxon>Mollicutes</taxon>
        <taxon>Acholeplasmatales</taxon>
        <taxon>Acholeplasmataceae</taxon>
        <taxon>Candidatus Phytoplasma</taxon>
        <taxon>16SrX (Apple proliferation group)</taxon>
    </lineage>
</organism>
<evidence type="ECO:0000313" key="2">
    <source>
        <dbReference type="Proteomes" id="UP000002020"/>
    </source>
</evidence>
<gene>
    <name evidence="1" type="ordered locus">ATP_00428</name>
</gene>
<dbReference type="HOGENOM" id="CLU_1114044_0_0_14"/>
<keyword evidence="2" id="KW-1185">Reference proteome</keyword>
<evidence type="ECO:0000313" key="1">
    <source>
        <dbReference type="EMBL" id="CAP18615.1"/>
    </source>
</evidence>
<protein>
    <submittedName>
        <fullName evidence="1">Uncharacterized protein</fullName>
    </submittedName>
</protein>